<dbReference type="Proteomes" id="UP000594263">
    <property type="component" value="Unplaced"/>
</dbReference>
<dbReference type="PROSITE" id="PS00597">
    <property type="entry name" value="PLANT_LTP"/>
    <property type="match status" value="1"/>
</dbReference>
<comment type="similarity">
    <text evidence="1 4">Belongs to the plant LTP family.</text>
</comment>
<evidence type="ECO:0000313" key="8">
    <source>
        <dbReference type="Proteomes" id="UP000594263"/>
    </source>
</evidence>
<reference evidence="7" key="1">
    <citation type="submission" date="2021-01" db="UniProtKB">
        <authorList>
            <consortium name="EnsemblPlants"/>
        </authorList>
    </citation>
    <scope>IDENTIFICATION</scope>
</reference>
<dbReference type="InterPro" id="IPR016140">
    <property type="entry name" value="Bifunc_inhib/LTP/seed_store"/>
</dbReference>
<keyword evidence="5" id="KW-0732">Signal</keyword>
<dbReference type="AlphaFoldDB" id="A0A7N0VB46"/>
<dbReference type="Gramene" id="Kaladp0515s0177.1.v1.1">
    <property type="protein sequence ID" value="Kaladp0515s0177.1.v1.1"/>
    <property type="gene ID" value="Kaladp0515s0177.v1.1"/>
</dbReference>
<protein>
    <recommendedName>
        <fullName evidence="4">Non-specific lipid-transfer protein</fullName>
    </recommendedName>
</protein>
<proteinExistence type="inferred from homology"/>
<dbReference type="InterPro" id="IPR000528">
    <property type="entry name" value="Plant_nsLTP"/>
</dbReference>
<evidence type="ECO:0000256" key="5">
    <source>
        <dbReference type="SAM" id="SignalP"/>
    </source>
</evidence>
<dbReference type="GO" id="GO:0008289">
    <property type="term" value="F:lipid binding"/>
    <property type="evidence" value="ECO:0007669"/>
    <property type="project" value="UniProtKB-KW"/>
</dbReference>
<feature type="chain" id="PRO_5029445829" description="Non-specific lipid-transfer protein" evidence="5">
    <location>
        <begin position="26"/>
        <end position="117"/>
    </location>
</feature>
<dbReference type="PANTHER" id="PTHR33076">
    <property type="entry name" value="NON-SPECIFIC LIPID-TRANSFER PROTEIN 2-RELATED"/>
    <property type="match status" value="1"/>
</dbReference>
<dbReference type="FunFam" id="1.10.110.10:FF:000002">
    <property type="entry name" value="Non-specific lipid-transfer protein"/>
    <property type="match status" value="1"/>
</dbReference>
<evidence type="ECO:0000256" key="3">
    <source>
        <dbReference type="ARBA" id="ARBA00023157"/>
    </source>
</evidence>
<keyword evidence="4" id="KW-0446">Lipid-binding</keyword>
<feature type="domain" description="Bifunctional inhibitor/plant lipid transfer protein/seed storage helical" evidence="6">
    <location>
        <begin position="29"/>
        <end position="113"/>
    </location>
</feature>
<sequence>MAGSLKIATIFLLCIVVAQPFAAEAAITCGQVARALGPCVPYLQGGKTVPAPCCNGVRSLLAAASTTADRQLACQCLKNAAGTISNINLGNAAGLPRACGVSIPYPISRSTDCSKVK</sequence>
<keyword evidence="2 4" id="KW-0813">Transport</keyword>
<dbReference type="Gene3D" id="1.10.110.10">
    <property type="entry name" value="Plant lipid-transfer and hydrophobic proteins"/>
    <property type="match status" value="1"/>
</dbReference>
<dbReference type="OMA" id="MAHAITC"/>
<dbReference type="SMART" id="SM00499">
    <property type="entry name" value="AAI"/>
    <property type="match status" value="1"/>
</dbReference>
<evidence type="ECO:0000256" key="1">
    <source>
        <dbReference type="ARBA" id="ARBA00009748"/>
    </source>
</evidence>
<evidence type="ECO:0000259" key="6">
    <source>
        <dbReference type="SMART" id="SM00499"/>
    </source>
</evidence>
<comment type="function">
    <text evidence="4">Plant non-specific lipid-transfer proteins transfer phospholipids as well as galactolipids across membranes. May play a role in wax or cutin deposition in the cell walls of expanding epidermal cells and certain secretory tissues.</text>
</comment>
<dbReference type="EnsemblPlants" id="Kaladp0515s0177.1.v1.1">
    <property type="protein sequence ID" value="Kaladp0515s0177.1.v1.1"/>
    <property type="gene ID" value="Kaladp0515s0177.v1.1"/>
</dbReference>
<evidence type="ECO:0000256" key="4">
    <source>
        <dbReference type="RuleBase" id="RU000628"/>
    </source>
</evidence>
<keyword evidence="8" id="KW-1185">Reference proteome</keyword>
<dbReference type="CDD" id="cd01960">
    <property type="entry name" value="nsLTP1"/>
    <property type="match status" value="1"/>
</dbReference>
<accession>A0A7N0VB46</accession>
<dbReference type="Pfam" id="PF00234">
    <property type="entry name" value="Tryp_alpha_amyl"/>
    <property type="match status" value="1"/>
</dbReference>
<organism evidence="7 8">
    <name type="scientific">Kalanchoe fedtschenkoi</name>
    <name type="common">Lavender scallops</name>
    <name type="synonym">South American air plant</name>
    <dbReference type="NCBI Taxonomy" id="63787"/>
    <lineage>
        <taxon>Eukaryota</taxon>
        <taxon>Viridiplantae</taxon>
        <taxon>Streptophyta</taxon>
        <taxon>Embryophyta</taxon>
        <taxon>Tracheophyta</taxon>
        <taxon>Spermatophyta</taxon>
        <taxon>Magnoliopsida</taxon>
        <taxon>eudicotyledons</taxon>
        <taxon>Gunneridae</taxon>
        <taxon>Pentapetalae</taxon>
        <taxon>Saxifragales</taxon>
        <taxon>Crassulaceae</taxon>
        <taxon>Kalanchoe</taxon>
    </lineage>
</organism>
<keyword evidence="3" id="KW-1015">Disulfide bond</keyword>
<evidence type="ECO:0000256" key="2">
    <source>
        <dbReference type="ARBA" id="ARBA00022448"/>
    </source>
</evidence>
<dbReference type="PRINTS" id="PR00382">
    <property type="entry name" value="LIPIDTRNSFER"/>
</dbReference>
<dbReference type="InterPro" id="IPR036312">
    <property type="entry name" value="Bifun_inhib/LTP/seed_sf"/>
</dbReference>
<name>A0A7N0VB46_KALFE</name>
<dbReference type="GO" id="GO:0006869">
    <property type="term" value="P:lipid transport"/>
    <property type="evidence" value="ECO:0007669"/>
    <property type="project" value="InterPro"/>
</dbReference>
<feature type="signal peptide" evidence="5">
    <location>
        <begin position="1"/>
        <end position="25"/>
    </location>
</feature>
<dbReference type="SUPFAM" id="SSF47699">
    <property type="entry name" value="Bifunctional inhibitor/lipid-transfer protein/seed storage 2S albumin"/>
    <property type="match status" value="1"/>
</dbReference>
<evidence type="ECO:0000313" key="7">
    <source>
        <dbReference type="EnsemblPlants" id="Kaladp0515s0177.1.v1.1"/>
    </source>
</evidence>